<dbReference type="AlphaFoldDB" id="A0AA39Q0E3"/>
<protein>
    <submittedName>
        <fullName evidence="1">Uncharacterized protein</fullName>
    </submittedName>
</protein>
<feature type="non-terminal residue" evidence="1">
    <location>
        <position position="1"/>
    </location>
</feature>
<evidence type="ECO:0000313" key="2">
    <source>
        <dbReference type="Proteomes" id="UP001175228"/>
    </source>
</evidence>
<dbReference type="EMBL" id="JAUEPU010000029">
    <property type="protein sequence ID" value="KAK0492473.1"/>
    <property type="molecule type" value="Genomic_DNA"/>
</dbReference>
<keyword evidence="2" id="KW-1185">Reference proteome</keyword>
<name>A0AA39Q0E3_9AGAR</name>
<accession>A0AA39Q0E3</accession>
<dbReference type="Proteomes" id="UP001175228">
    <property type="component" value="Unassembled WGS sequence"/>
</dbReference>
<organism evidence="1 2">
    <name type="scientific">Armillaria luteobubalina</name>
    <dbReference type="NCBI Taxonomy" id="153913"/>
    <lineage>
        <taxon>Eukaryota</taxon>
        <taxon>Fungi</taxon>
        <taxon>Dikarya</taxon>
        <taxon>Basidiomycota</taxon>
        <taxon>Agaricomycotina</taxon>
        <taxon>Agaricomycetes</taxon>
        <taxon>Agaricomycetidae</taxon>
        <taxon>Agaricales</taxon>
        <taxon>Marasmiineae</taxon>
        <taxon>Physalacriaceae</taxon>
        <taxon>Armillaria</taxon>
    </lineage>
</organism>
<reference evidence="1" key="1">
    <citation type="submission" date="2023-06" db="EMBL/GenBank/DDBJ databases">
        <authorList>
            <consortium name="Lawrence Berkeley National Laboratory"/>
            <person name="Ahrendt S."/>
            <person name="Sahu N."/>
            <person name="Indic B."/>
            <person name="Wong-Bajracharya J."/>
            <person name="Merenyi Z."/>
            <person name="Ke H.-M."/>
            <person name="Monk M."/>
            <person name="Kocsube S."/>
            <person name="Drula E."/>
            <person name="Lipzen A."/>
            <person name="Balint B."/>
            <person name="Henrissat B."/>
            <person name="Andreopoulos B."/>
            <person name="Martin F.M."/>
            <person name="Harder C.B."/>
            <person name="Rigling D."/>
            <person name="Ford K.L."/>
            <person name="Foster G.D."/>
            <person name="Pangilinan J."/>
            <person name="Papanicolaou A."/>
            <person name="Barry K."/>
            <person name="LaButti K."/>
            <person name="Viragh M."/>
            <person name="Koriabine M."/>
            <person name="Yan M."/>
            <person name="Riley R."/>
            <person name="Champramary S."/>
            <person name="Plett K.L."/>
            <person name="Tsai I.J."/>
            <person name="Slot J."/>
            <person name="Sipos G."/>
            <person name="Plett J."/>
            <person name="Nagy L.G."/>
            <person name="Grigoriev I.V."/>
        </authorList>
    </citation>
    <scope>NUCLEOTIDE SEQUENCE</scope>
    <source>
        <strain evidence="1">HWK02</strain>
    </source>
</reference>
<sequence length="93" mass="10958">IKIIMQCQVIWNARCAQVIQKDNAPFLPTQIHNRWLAKVWKQLELDCLLTWNHFGKKALPKDLVLKTWLRVIKDEHQLPKDWTEADGVLVGME</sequence>
<proteinExistence type="predicted"/>
<comment type="caution">
    <text evidence="1">The sequence shown here is derived from an EMBL/GenBank/DDBJ whole genome shotgun (WGS) entry which is preliminary data.</text>
</comment>
<gene>
    <name evidence="1" type="ORF">EDD18DRAFT_1079548</name>
</gene>
<evidence type="ECO:0000313" key="1">
    <source>
        <dbReference type="EMBL" id="KAK0492473.1"/>
    </source>
</evidence>